<reference evidence="2" key="1">
    <citation type="submission" date="2021-06" db="EMBL/GenBank/DDBJ databases">
        <authorList>
            <person name="Rolland C."/>
        </authorList>
    </citation>
    <scope>NUCLEOTIDE SEQUENCE</scope>
    <source>
        <strain evidence="2">347.936635</strain>
    </source>
</reference>
<proteinExistence type="predicted"/>
<keyword evidence="1 2" id="KW-0812">Transmembrane</keyword>
<evidence type="ECO:0000313" key="2">
    <source>
        <dbReference type="EMBL" id="QYA18387.1"/>
    </source>
</evidence>
<keyword evidence="1" id="KW-0472">Membrane</keyword>
<gene>
    <name evidence="2" type="ORF">KOM_12_117</name>
</gene>
<dbReference type="EMBL" id="MZ420154">
    <property type="protein sequence ID" value="QYA18387.1"/>
    <property type="molecule type" value="Genomic_DNA"/>
</dbReference>
<organism evidence="2">
    <name type="scientific">Clandestinovirus</name>
    <dbReference type="NCBI Taxonomy" id="2831644"/>
    <lineage>
        <taxon>Viruses</taxon>
    </lineage>
</organism>
<accession>A0A8F8KLM6</accession>
<protein>
    <submittedName>
        <fullName evidence="2">Transmembrane protein</fullName>
    </submittedName>
</protein>
<evidence type="ECO:0000256" key="1">
    <source>
        <dbReference type="SAM" id="Phobius"/>
    </source>
</evidence>
<feature type="transmembrane region" description="Helical" evidence="1">
    <location>
        <begin position="151"/>
        <end position="170"/>
    </location>
</feature>
<name>A0A8F8KLM6_9VIRU</name>
<keyword evidence="1" id="KW-1133">Transmembrane helix</keyword>
<sequence>MIKVIAIVLLFTTCYAAEPRALVSTSSASIILTEYDAWGCYAKDVVSEVQIPMDVCYPVPNKNSTQQTSLFITNAKKLLPADSLSLLICTSATSDCAMPFVCQKYLTPGICMLPFQGKDSILIQQTYPLNTLAPSWSWKYGPGTSYTNAGFYIHPMNLVWFVCLATLFIGM</sequence>